<gene>
    <name evidence="2" type="ordered locus">Desac_0912</name>
</gene>
<dbReference type="AlphaFoldDB" id="F2NH12"/>
<organism evidence="2 3">
    <name type="scientific">Desulfobacca acetoxidans (strain ATCC 700848 / DSM 11109 / ASRB2)</name>
    <dbReference type="NCBI Taxonomy" id="880072"/>
    <lineage>
        <taxon>Bacteria</taxon>
        <taxon>Pseudomonadati</taxon>
        <taxon>Thermodesulfobacteriota</taxon>
        <taxon>Desulfobaccia</taxon>
        <taxon>Desulfobaccales</taxon>
        <taxon>Desulfobaccaceae</taxon>
        <taxon>Desulfobacca</taxon>
    </lineage>
</organism>
<dbReference type="GO" id="GO:0003677">
    <property type="term" value="F:DNA binding"/>
    <property type="evidence" value="ECO:0007669"/>
    <property type="project" value="InterPro"/>
</dbReference>
<reference evidence="3" key="2">
    <citation type="submission" date="2011-03" db="EMBL/GenBank/DDBJ databases">
        <title>The complete genome of Desulfobacca acetoxidans DSM 11109.</title>
        <authorList>
            <consortium name="US DOE Joint Genome Institute (JGI-PGF)"/>
            <person name="Lucas S."/>
            <person name="Copeland A."/>
            <person name="Lapidus A."/>
            <person name="Bruce D."/>
            <person name="Goodwin L."/>
            <person name="Pitluck S."/>
            <person name="Peters L."/>
            <person name="Kyrpides N."/>
            <person name="Mavromatis K."/>
            <person name="Ivanova N."/>
            <person name="Ovchinnikova G."/>
            <person name="Teshima H."/>
            <person name="Detter J.C."/>
            <person name="Han C."/>
            <person name="Land M."/>
            <person name="Hauser L."/>
            <person name="Markowitz V."/>
            <person name="Cheng J.-F."/>
            <person name="Hugenholtz P."/>
            <person name="Woyke T."/>
            <person name="Wu D."/>
            <person name="Spring S."/>
            <person name="Schueler E."/>
            <person name="Brambilla E."/>
            <person name="Klenk H.-P."/>
            <person name="Eisen J.A."/>
        </authorList>
    </citation>
    <scope>NUCLEOTIDE SEQUENCE [LARGE SCALE GENOMIC DNA]</scope>
    <source>
        <strain evidence="3">ATCC 700848 / DSM 11109 / ASRB2</strain>
    </source>
</reference>
<evidence type="ECO:0000313" key="3">
    <source>
        <dbReference type="Proteomes" id="UP000000483"/>
    </source>
</evidence>
<dbReference type="EMBL" id="CP002629">
    <property type="protein sequence ID" value="AEB08783.1"/>
    <property type="molecule type" value="Genomic_DNA"/>
</dbReference>
<dbReference type="HOGENOM" id="CLU_022426_5_0_7"/>
<reference evidence="2 3" key="1">
    <citation type="journal article" date="2011" name="Stand. Genomic Sci.">
        <title>Complete genome sequence of the acetate-degrading sulfate reducer Desulfobacca acetoxidans type strain (ASRB2).</title>
        <authorList>
            <person name="Goker M."/>
            <person name="Teshima H."/>
            <person name="Lapidus A."/>
            <person name="Nolan M."/>
            <person name="Lucas S."/>
            <person name="Hammon N."/>
            <person name="Deshpande S."/>
            <person name="Cheng J.F."/>
            <person name="Tapia R."/>
            <person name="Han C."/>
            <person name="Goodwin L."/>
            <person name="Pitluck S."/>
            <person name="Huntemann M."/>
            <person name="Liolios K."/>
            <person name="Ivanova N."/>
            <person name="Pagani I."/>
            <person name="Mavromatis K."/>
            <person name="Ovchinikova G."/>
            <person name="Pati A."/>
            <person name="Chen A."/>
            <person name="Palaniappan K."/>
            <person name="Land M."/>
            <person name="Hauser L."/>
            <person name="Brambilla E.M."/>
            <person name="Rohde M."/>
            <person name="Spring S."/>
            <person name="Detter J.C."/>
            <person name="Woyke T."/>
            <person name="Bristow J."/>
            <person name="Eisen J.A."/>
            <person name="Markowitz V."/>
            <person name="Hugenholtz P."/>
            <person name="Kyrpides N.C."/>
            <person name="Klenk H.P."/>
        </authorList>
    </citation>
    <scope>NUCLEOTIDE SEQUENCE [LARGE SCALE GENOMIC DNA]</scope>
    <source>
        <strain evidence="3">ATCC 700848 / DSM 11109 / ASRB2</strain>
    </source>
</reference>
<sequence length="584" mass="67838">MYLRTTTRKRGDKIYQSLHIVESYRTKEGKVRQRILVNFGSASQYSSEQIQEIIAGLKIFFKLEEAKPQESIPPTGSLDFGSIYTIFRLWEEMDWTQVFKKFLQGRQFEFDVIANLKVMVAKRLLDPMAKLHLLDWLEGVHLPGIDRQQVDYNHLLRSLDFLIEHKAELEPKLAWPILTLFDAPLDLVFYDLTSCYCEIERADKVRNPSSQSDKPTLQNYGYDRDHSGCPQVVLGLVMTKDGIPLCHQVFPGETTDKAIFRKVILDVKARFPVQRCVVVSDRGLLSQDNLAVLGEAQLDYIVARPLRHNLISRQAIQATAQDVQAQIKRWKSDGTPLEEQECFREVTLDGRRFVVAYKAEIARQTKKTRQRKLAVATEYIRGRLARLQNQETGLHMPGKTLTHPETLVHLHDYLKKRQLSRYYQLRLDQQGRVACDPDEENRRWELLIDGKLLLETTNKTLSPAEVVHQYKELQDIERCFRTLKSSLDIRPVYHWVDRRIRAHIFLCIMALQLHRLMRSRLLEAKIFTSPERALEKLALQRTVQAEIDGKNFEGLIPPTPEQLDLFKALGVPTPHHQNLQDPMM</sequence>
<dbReference type="STRING" id="880072.Desac_0912"/>
<dbReference type="KEGG" id="dao:Desac_0912"/>
<dbReference type="eggNOG" id="COG5421">
    <property type="taxonomic scope" value="Bacteria"/>
</dbReference>
<dbReference type="PANTHER" id="PTHR34614">
    <property type="match status" value="1"/>
</dbReference>
<dbReference type="Proteomes" id="UP000000483">
    <property type="component" value="Chromosome"/>
</dbReference>
<dbReference type="NCBIfam" id="NF033559">
    <property type="entry name" value="transpos_IS1634"/>
    <property type="match status" value="1"/>
</dbReference>
<dbReference type="GO" id="GO:0004803">
    <property type="term" value="F:transposase activity"/>
    <property type="evidence" value="ECO:0007669"/>
    <property type="project" value="InterPro"/>
</dbReference>
<dbReference type="InterPro" id="IPR002559">
    <property type="entry name" value="Transposase_11"/>
</dbReference>
<keyword evidence="3" id="KW-1185">Reference proteome</keyword>
<dbReference type="Pfam" id="PF01609">
    <property type="entry name" value="DDE_Tnp_1"/>
    <property type="match status" value="1"/>
</dbReference>
<dbReference type="InterPro" id="IPR047654">
    <property type="entry name" value="IS1634_transpos"/>
</dbReference>
<feature type="domain" description="Transposase IS4-like" evidence="1">
    <location>
        <begin position="216"/>
        <end position="512"/>
    </location>
</feature>
<proteinExistence type="predicted"/>
<dbReference type="RefSeq" id="WP_013705896.1">
    <property type="nucleotide sequence ID" value="NC_015388.1"/>
</dbReference>
<protein>
    <submittedName>
        <fullName evidence="2">Transposase, IS4 family protein</fullName>
    </submittedName>
</protein>
<dbReference type="PANTHER" id="PTHR34614:SF2">
    <property type="entry name" value="TRANSPOSASE IS4-LIKE DOMAIN-CONTAINING PROTEIN"/>
    <property type="match status" value="1"/>
</dbReference>
<dbReference type="GO" id="GO:0006313">
    <property type="term" value="P:DNA transposition"/>
    <property type="evidence" value="ECO:0007669"/>
    <property type="project" value="InterPro"/>
</dbReference>
<name>F2NH12_DESAR</name>
<evidence type="ECO:0000259" key="1">
    <source>
        <dbReference type="Pfam" id="PF01609"/>
    </source>
</evidence>
<evidence type="ECO:0000313" key="2">
    <source>
        <dbReference type="EMBL" id="AEB08783.1"/>
    </source>
</evidence>
<accession>F2NH12</accession>
<dbReference type="OrthoDB" id="5422918at2"/>